<dbReference type="Proteomes" id="UP000596742">
    <property type="component" value="Unassembled WGS sequence"/>
</dbReference>
<dbReference type="PROSITE" id="PS50089">
    <property type="entry name" value="ZF_RING_2"/>
    <property type="match status" value="1"/>
</dbReference>
<evidence type="ECO:0000259" key="6">
    <source>
        <dbReference type="PROSITE" id="PS50089"/>
    </source>
</evidence>
<evidence type="ECO:0000313" key="9">
    <source>
        <dbReference type="Proteomes" id="UP000596742"/>
    </source>
</evidence>
<dbReference type="InterPro" id="IPR001841">
    <property type="entry name" value="Znf_RING"/>
</dbReference>
<dbReference type="AlphaFoldDB" id="A0A8B6BZD0"/>
<evidence type="ECO:0000256" key="3">
    <source>
        <dbReference type="ARBA" id="ARBA00022833"/>
    </source>
</evidence>
<feature type="domain" description="RING-type" evidence="6">
    <location>
        <begin position="22"/>
        <end position="68"/>
    </location>
</feature>
<dbReference type="SMART" id="SM00184">
    <property type="entry name" value="RING"/>
    <property type="match status" value="1"/>
</dbReference>
<dbReference type="InterPro" id="IPR013083">
    <property type="entry name" value="Znf_RING/FYVE/PHD"/>
</dbReference>
<dbReference type="OrthoDB" id="10310778at2759"/>
<dbReference type="SMART" id="SM00336">
    <property type="entry name" value="BBOX"/>
    <property type="match status" value="2"/>
</dbReference>
<feature type="coiled-coil region" evidence="5">
    <location>
        <begin position="218"/>
        <end position="284"/>
    </location>
</feature>
<reference evidence="8" key="1">
    <citation type="submission" date="2018-11" db="EMBL/GenBank/DDBJ databases">
        <authorList>
            <person name="Alioto T."/>
            <person name="Alioto T."/>
        </authorList>
    </citation>
    <scope>NUCLEOTIDE SEQUENCE</scope>
</reference>
<evidence type="ECO:0000256" key="5">
    <source>
        <dbReference type="SAM" id="Coils"/>
    </source>
</evidence>
<dbReference type="InterPro" id="IPR047153">
    <property type="entry name" value="TRIM45/56/19-like"/>
</dbReference>
<keyword evidence="5" id="KW-0175">Coiled coil</keyword>
<dbReference type="Gene3D" id="3.30.40.10">
    <property type="entry name" value="Zinc/RING finger domain, C3HC4 (zinc finger)"/>
    <property type="match status" value="1"/>
</dbReference>
<evidence type="ECO:0000259" key="7">
    <source>
        <dbReference type="PROSITE" id="PS50119"/>
    </source>
</evidence>
<keyword evidence="8" id="KW-0012">Acyltransferase</keyword>
<dbReference type="GO" id="GO:0061630">
    <property type="term" value="F:ubiquitin protein ligase activity"/>
    <property type="evidence" value="ECO:0007669"/>
    <property type="project" value="UniProtKB-EC"/>
</dbReference>
<dbReference type="SUPFAM" id="SSF63829">
    <property type="entry name" value="Calcium-dependent phosphotriesterase"/>
    <property type="match status" value="1"/>
</dbReference>
<dbReference type="Gene3D" id="4.10.830.40">
    <property type="match status" value="1"/>
</dbReference>
<proteinExistence type="predicted"/>
<evidence type="ECO:0000256" key="2">
    <source>
        <dbReference type="ARBA" id="ARBA00022771"/>
    </source>
</evidence>
<feature type="domain" description="B box-type" evidence="7">
    <location>
        <begin position="107"/>
        <end position="154"/>
    </location>
</feature>
<dbReference type="SUPFAM" id="SSF57850">
    <property type="entry name" value="RING/U-box"/>
    <property type="match status" value="1"/>
</dbReference>
<dbReference type="InterPro" id="IPR017907">
    <property type="entry name" value="Znf_RING_CS"/>
</dbReference>
<keyword evidence="3" id="KW-0862">Zinc</keyword>
<evidence type="ECO:0000313" key="8">
    <source>
        <dbReference type="EMBL" id="VDH97499.1"/>
    </source>
</evidence>
<dbReference type="EC" id="2.3.2.27" evidence="8"/>
<accession>A0A8B6BZD0</accession>
<dbReference type="GO" id="GO:0008270">
    <property type="term" value="F:zinc ion binding"/>
    <property type="evidence" value="ECO:0007669"/>
    <property type="project" value="UniProtKB-KW"/>
</dbReference>
<dbReference type="CDD" id="cd19757">
    <property type="entry name" value="Bbox1"/>
    <property type="match status" value="1"/>
</dbReference>
<dbReference type="SUPFAM" id="SSF57845">
    <property type="entry name" value="B-box zinc-binding domain"/>
    <property type="match status" value="1"/>
</dbReference>
<dbReference type="PROSITE" id="PS50119">
    <property type="entry name" value="ZF_BBOX"/>
    <property type="match status" value="2"/>
</dbReference>
<dbReference type="Gene3D" id="3.30.160.60">
    <property type="entry name" value="Classic Zinc Finger"/>
    <property type="match status" value="1"/>
</dbReference>
<keyword evidence="1" id="KW-0479">Metal-binding</keyword>
<evidence type="ECO:0000256" key="1">
    <source>
        <dbReference type="ARBA" id="ARBA00022723"/>
    </source>
</evidence>
<name>A0A8B6BZD0_MYTGA</name>
<dbReference type="InterPro" id="IPR027370">
    <property type="entry name" value="Znf-RING_euk"/>
</dbReference>
<keyword evidence="9" id="KW-1185">Reference proteome</keyword>
<dbReference type="PANTHER" id="PTHR25462">
    <property type="entry name" value="BONUS, ISOFORM C-RELATED"/>
    <property type="match status" value="1"/>
</dbReference>
<feature type="domain" description="B box-type" evidence="7">
    <location>
        <begin position="166"/>
        <end position="208"/>
    </location>
</feature>
<keyword evidence="8" id="KW-0808">Transferase</keyword>
<organism evidence="8 9">
    <name type="scientific">Mytilus galloprovincialis</name>
    <name type="common">Mediterranean mussel</name>
    <dbReference type="NCBI Taxonomy" id="29158"/>
    <lineage>
        <taxon>Eukaryota</taxon>
        <taxon>Metazoa</taxon>
        <taxon>Spiralia</taxon>
        <taxon>Lophotrochozoa</taxon>
        <taxon>Mollusca</taxon>
        <taxon>Bivalvia</taxon>
        <taxon>Autobranchia</taxon>
        <taxon>Pteriomorphia</taxon>
        <taxon>Mytilida</taxon>
        <taxon>Mytiloidea</taxon>
        <taxon>Mytilidae</taxon>
        <taxon>Mytilinae</taxon>
        <taxon>Mytilus</taxon>
    </lineage>
</organism>
<dbReference type="PROSITE" id="PS00518">
    <property type="entry name" value="ZF_RING_1"/>
    <property type="match status" value="1"/>
</dbReference>
<comment type="caution">
    <text evidence="8">The sequence shown here is derived from an EMBL/GenBank/DDBJ whole genome shotgun (WGS) entry which is preliminary data.</text>
</comment>
<evidence type="ECO:0000256" key="4">
    <source>
        <dbReference type="PROSITE-ProRule" id="PRU00024"/>
    </source>
</evidence>
<keyword evidence="2 4" id="KW-0863">Zinc-finger</keyword>
<gene>
    <name evidence="8" type="ORF">MGAL_10B018252</name>
</gene>
<sequence length="640" mass="73306">MATSADEEKAFIKESYGDLLTCTICLETYKVPKYLPCLHTFCETCIHTYILSSVKENNPETFICPICRRPVRIEECQGKADTWAKQLPGNHFVVSLIDRKELKQDEKQCTACESNNKSTKAVSWCTICEEAYCDACELSHKSFKISRGHKLVQIKDMREDNDPILSGLVECNEHPQKTIEVYCVDHSKPCCTLCATVHHRKCEQVVTIDKALYRIKESEKVRNLVKRLRESNENLDEILQKREQNIKSFEMDTDIVLSKIRTLKENLIKHVDRLEESIRDEINNSKKQVTIKMNDEVTELSSLKSNFINWKNIFDACIADGSELHCLVRMEEILENIPQVEKQVSKLTAEIEDTAISFDPNDLISDITSLGRINIKRSTMKHPKEMRKVNFHSGKVKLLFTIALPDHGKQVSGVFTHDCILLSNFNNGKIVKYDNKGVRIGELEMFKKTSDLANVYDWTVAVATKSNQIHLINAQTLTLQKTITSNVTIYGIHFIDNEYISTDPVNVSISWLDSTFKSIKTEKSGTDVHFAYFNGKNDYIYKESNYSVKRVSPNDTFTYRSECNPYTYGVDFEANIYVAGFASDAIHQLTPTCELVRIIPFSTFAAKPGTHLWVLRFEENSNRFLLTSYNSGKVWICQID</sequence>
<dbReference type="Pfam" id="PF13445">
    <property type="entry name" value="zf-RING_UBOX"/>
    <property type="match status" value="1"/>
</dbReference>
<dbReference type="InterPro" id="IPR000315">
    <property type="entry name" value="Znf_B-box"/>
</dbReference>
<protein>
    <submittedName>
        <fullName evidence="8">Tripartite motif-containing protein 56</fullName>
        <ecNumber evidence="8">2.3.2.27</ecNumber>
    </submittedName>
</protein>
<dbReference type="PANTHER" id="PTHR25462:SF296">
    <property type="entry name" value="MEIOTIC P26, ISOFORM F"/>
    <property type="match status" value="1"/>
</dbReference>
<dbReference type="EMBL" id="UYJE01000901">
    <property type="protein sequence ID" value="VDH97499.1"/>
    <property type="molecule type" value="Genomic_DNA"/>
</dbReference>